<dbReference type="OrthoDB" id="9770043at2"/>
<accession>A0A0H4J321</accession>
<dbReference type="InterPro" id="IPR012938">
    <property type="entry name" value="Glc/Sorbosone_DH"/>
</dbReference>
<dbReference type="Gene3D" id="2.120.10.30">
    <property type="entry name" value="TolB, C-terminal domain"/>
    <property type="match status" value="1"/>
</dbReference>
<sequence length="363" mass="40786">MSFAIADQKISNYKKYSKTNSDYKLQKLDVSFEHPWGITSLNNEEMIISEKGGGLFKFNKKNAGKTQINHNIQHVEYKPGGKQGGLLDVYFNPNDEYLYFTYSYDHDGKFSSSAIAKGKFQANEITDFQNLLIATPKLKENRHYGSRIVIKDDNLYAGFGERGGEMIAQDPKTHPGSIIRIKTDGSVPNDNPHFKSHPDWLPEIYSIGVRNPQGITLTPENDVLFSSHGPKGGDHIAIAQPGANFGWKHISWGGSEYTGIKIGKSPFDDQFTSTKLNWVPSMAISSVQFYFGQTFPEWQGDLIVCSLNGESLIRLDFEEGDIVGEEVILGGDIGRIRDFEIDQDGDIYLITDQRKSPVWKLTR</sequence>
<dbReference type="Proteomes" id="UP000066549">
    <property type="component" value="Chromosome"/>
</dbReference>
<protein>
    <submittedName>
        <fullName evidence="2">Glucose dehydrogenase</fullName>
    </submittedName>
</protein>
<reference evidence="2 3" key="1">
    <citation type="submission" date="2015-03" db="EMBL/GenBank/DDBJ databases">
        <title>Comparative analysis of the OM43 clade including a novel species from Red Sea uncovers genomic and metabolic diversity among marine methylotrophs.</title>
        <authorList>
            <person name="Jimenez-Infante F."/>
            <person name="Ngugi D.K."/>
            <person name="Vinu M."/>
            <person name="Alam I."/>
            <person name="Kamau A."/>
            <person name="Blom J."/>
            <person name="Bajic V.B."/>
            <person name="Stingl U."/>
        </authorList>
    </citation>
    <scope>NUCLEOTIDE SEQUENCE [LARGE SCALE GENOMIC DNA]</scope>
    <source>
        <strain evidence="2 3">MBRSH7</strain>
    </source>
</reference>
<dbReference type="Pfam" id="PF07995">
    <property type="entry name" value="GSDH"/>
    <property type="match status" value="1"/>
</dbReference>
<evidence type="ECO:0000259" key="1">
    <source>
        <dbReference type="Pfam" id="PF07995"/>
    </source>
</evidence>
<keyword evidence="3" id="KW-1185">Reference proteome</keyword>
<organism evidence="2 3">
    <name type="scientific">Methylophilales bacterium MBRS-H7</name>
    <dbReference type="NCBI Taxonomy" id="1623450"/>
    <lineage>
        <taxon>Bacteria</taxon>
        <taxon>Pseudomonadati</taxon>
        <taxon>Pseudomonadota</taxon>
        <taxon>Betaproteobacteria</taxon>
        <taxon>Nitrosomonadales</taxon>
        <taxon>OM43 clade</taxon>
    </lineage>
</organism>
<dbReference type="SUPFAM" id="SSF50952">
    <property type="entry name" value="Soluble quinoprotein glucose dehydrogenase"/>
    <property type="match status" value="1"/>
</dbReference>
<dbReference type="PATRIC" id="fig|1623450.3.peg.59"/>
<name>A0A0H4J321_9PROT</name>
<evidence type="ECO:0000313" key="2">
    <source>
        <dbReference type="EMBL" id="AKO66425.1"/>
    </source>
</evidence>
<dbReference type="PANTHER" id="PTHR19328:SF75">
    <property type="entry name" value="ALDOSE SUGAR DEHYDROGENASE YLII"/>
    <property type="match status" value="1"/>
</dbReference>
<dbReference type="PANTHER" id="PTHR19328">
    <property type="entry name" value="HEDGEHOG-INTERACTING PROTEIN"/>
    <property type="match status" value="1"/>
</dbReference>
<proteinExistence type="predicted"/>
<dbReference type="AlphaFoldDB" id="A0A0H4J321"/>
<gene>
    <name evidence="2" type="ORF">VI33_00285</name>
</gene>
<evidence type="ECO:0000313" key="3">
    <source>
        <dbReference type="Proteomes" id="UP000066549"/>
    </source>
</evidence>
<dbReference type="InterPro" id="IPR011041">
    <property type="entry name" value="Quinoprot_gluc/sorb_DH_b-prop"/>
</dbReference>
<feature type="domain" description="Glucose/Sorbosone dehydrogenase" evidence="1">
    <location>
        <begin position="32"/>
        <end position="356"/>
    </location>
</feature>
<dbReference type="InterPro" id="IPR011042">
    <property type="entry name" value="6-blade_b-propeller_TolB-like"/>
</dbReference>
<dbReference type="EMBL" id="CP011002">
    <property type="protein sequence ID" value="AKO66425.1"/>
    <property type="molecule type" value="Genomic_DNA"/>
</dbReference>